<evidence type="ECO:0000313" key="3">
    <source>
        <dbReference type="Proteomes" id="UP000523196"/>
    </source>
</evidence>
<dbReference type="AlphaFoldDB" id="A0A7W3TND9"/>
<organism evidence="2 3">
    <name type="scientific">Marilutibacter spongiae</name>
    <dbReference type="NCBI Taxonomy" id="2025720"/>
    <lineage>
        <taxon>Bacteria</taxon>
        <taxon>Pseudomonadati</taxon>
        <taxon>Pseudomonadota</taxon>
        <taxon>Gammaproteobacteria</taxon>
        <taxon>Lysobacterales</taxon>
        <taxon>Lysobacteraceae</taxon>
        <taxon>Marilutibacter</taxon>
    </lineage>
</organism>
<accession>A0A7W3TND9</accession>
<dbReference type="Proteomes" id="UP000523196">
    <property type="component" value="Unassembled WGS sequence"/>
</dbReference>
<reference evidence="2 3" key="1">
    <citation type="submission" date="2020-08" db="EMBL/GenBank/DDBJ databases">
        <authorList>
            <person name="Xu S."/>
            <person name="Li A."/>
        </authorList>
    </citation>
    <scope>NUCLEOTIDE SEQUENCE [LARGE SCALE GENOMIC DNA]</scope>
    <source>
        <strain evidence="2 3">119BY6-57</strain>
    </source>
</reference>
<proteinExistence type="predicted"/>
<keyword evidence="3" id="KW-1185">Reference proteome</keyword>
<evidence type="ECO:0000313" key="2">
    <source>
        <dbReference type="EMBL" id="MBB1061254.1"/>
    </source>
</evidence>
<comment type="caution">
    <text evidence="2">The sequence shown here is derived from an EMBL/GenBank/DDBJ whole genome shotgun (WGS) entry which is preliminary data.</text>
</comment>
<evidence type="ECO:0000259" key="1">
    <source>
        <dbReference type="Pfam" id="PF13020"/>
    </source>
</evidence>
<name>A0A7W3TND9_9GAMM</name>
<dbReference type="InterPro" id="IPR024975">
    <property type="entry name" value="NOV_C"/>
</dbReference>
<sequence>MAMAIDDGETGQPWSEAEVEATVAVYLQMLRMQEMGQVPNKREHNRRLQALLPARNASSIEYKHRNISAVLNLFGVQALNGYKALPNFQHMLVDVVARAIEQDRMLDEVSLRSVETPAEPPLVEDFSNFVVQIPIPKIAVAEQRADWVRRAPVKRDYLEREARNRSLGLAGELLVLEYEQRRLHTGGAKTLANKIEHVSKDKGDGTGYDILSFDADGRERFIEVKTTAYAAETPFFISPNEVAFSDQEADRFHLYRLFGFRRKPQMFTVPGAVDANFLLDPVSFRATLLRART</sequence>
<dbReference type="EMBL" id="JACHTF010000012">
    <property type="protein sequence ID" value="MBB1061254.1"/>
    <property type="molecule type" value="Genomic_DNA"/>
</dbReference>
<gene>
    <name evidence="2" type="ORF">H4F98_11810</name>
</gene>
<protein>
    <submittedName>
        <fullName evidence="2">DUF3883 domain-containing protein</fullName>
    </submittedName>
</protein>
<dbReference type="Pfam" id="PF13020">
    <property type="entry name" value="NOV_C"/>
    <property type="match status" value="1"/>
</dbReference>
<feature type="domain" description="Protein NO VEIN C-terminal" evidence="1">
    <location>
        <begin position="171"/>
        <end position="268"/>
    </location>
</feature>